<sequence>MPSHQARIRTARTGVRRHPSVKYRARRRRREAVEMGENDGRLAGSLVRSGRHQFDGLRLKSGGPEQWIVRETAIPTVVRSFRAHSHPNARSGSDAENLFETRHCDEDTPRRDRKHEGLCMPVSRWRLPISSSHGVSSSRTCDTTPDPCVSTADQSANRGNSAICCSGNPNTCRCSGTWFCHGFREPGTARRASAMCSGMATTPIRDAGSAENWGTLKA</sequence>
<feature type="region of interest" description="Disordered" evidence="1">
    <location>
        <begin position="85"/>
        <end position="113"/>
    </location>
</feature>
<dbReference type="EMBL" id="CP020331">
    <property type="protein sequence ID" value="AQZ53824.1"/>
    <property type="molecule type" value="Genomic_DNA"/>
</dbReference>
<keyword evidence="2" id="KW-0614">Plasmid</keyword>
<evidence type="ECO:0000313" key="3">
    <source>
        <dbReference type="Proteomes" id="UP000191135"/>
    </source>
</evidence>
<accession>A0A1U9Z820</accession>
<dbReference type="AlphaFoldDB" id="A0A1U9Z820"/>
<organism evidence="2 3">
    <name type="scientific">Martelella mediterranea DSM 17316</name>
    <dbReference type="NCBI Taxonomy" id="1122214"/>
    <lineage>
        <taxon>Bacteria</taxon>
        <taxon>Pseudomonadati</taxon>
        <taxon>Pseudomonadota</taxon>
        <taxon>Alphaproteobacteria</taxon>
        <taxon>Hyphomicrobiales</taxon>
        <taxon>Aurantimonadaceae</taxon>
        <taxon>Martelella</taxon>
    </lineage>
</organism>
<dbReference type="KEGG" id="mmed:Mame_04532"/>
<protein>
    <submittedName>
        <fullName evidence="2">Uncharacterized protein</fullName>
    </submittedName>
</protein>
<reference evidence="2 3" key="1">
    <citation type="submission" date="2017-03" db="EMBL/GenBank/DDBJ databases">
        <title>Foreign affairs: Plasmid Transfer between Roseobacters and Rhizobia.</title>
        <authorList>
            <person name="Bartling P."/>
            <person name="Bunk B."/>
            <person name="Overmann J."/>
            <person name="Brinkmann H."/>
            <person name="Petersen J."/>
        </authorList>
    </citation>
    <scope>NUCLEOTIDE SEQUENCE [LARGE SCALE GENOMIC DNA]</scope>
    <source>
        <strain evidence="2 3">MACL11</strain>
        <plasmid evidence="3">Plasmid pmm593</plasmid>
    </source>
</reference>
<feature type="compositionally biased region" description="Basic and acidic residues" evidence="1">
    <location>
        <begin position="99"/>
        <end position="113"/>
    </location>
</feature>
<dbReference type="Proteomes" id="UP000191135">
    <property type="component" value="Plasmid pMM593"/>
</dbReference>
<gene>
    <name evidence="2" type="ORF">Mame_04532</name>
</gene>
<evidence type="ECO:0000313" key="2">
    <source>
        <dbReference type="EMBL" id="AQZ53824.1"/>
    </source>
</evidence>
<keyword evidence="3" id="KW-1185">Reference proteome</keyword>
<proteinExistence type="predicted"/>
<name>A0A1U9Z820_9HYPH</name>
<evidence type="ECO:0000256" key="1">
    <source>
        <dbReference type="SAM" id="MobiDB-lite"/>
    </source>
</evidence>
<geneLocation type="plasmid" evidence="3">
    <name>pmm593</name>
</geneLocation>